<evidence type="ECO:0000256" key="4">
    <source>
        <dbReference type="ARBA" id="ARBA00022692"/>
    </source>
</evidence>
<reference evidence="8 9" key="1">
    <citation type="submission" date="2018-07" db="EMBL/GenBank/DDBJ databases">
        <title>Genome sequencing of Moraxellaceae gen. HYN0046.</title>
        <authorList>
            <person name="Kim M."/>
            <person name="Yi H."/>
        </authorList>
    </citation>
    <scope>NUCLEOTIDE SEQUENCE [LARGE SCALE GENOMIC DNA]</scope>
    <source>
        <strain evidence="8 9">HYN0046</strain>
    </source>
</reference>
<evidence type="ECO:0000313" key="9">
    <source>
        <dbReference type="Proteomes" id="UP000253940"/>
    </source>
</evidence>
<feature type="transmembrane region" description="Helical" evidence="7">
    <location>
        <begin position="83"/>
        <end position="101"/>
    </location>
</feature>
<feature type="transmembrane region" description="Helical" evidence="7">
    <location>
        <begin position="9"/>
        <end position="29"/>
    </location>
</feature>
<feature type="transmembrane region" description="Helical" evidence="7">
    <location>
        <begin position="60"/>
        <end position="77"/>
    </location>
</feature>
<name>A0A345P5A7_9GAMM</name>
<dbReference type="AlphaFoldDB" id="A0A345P5A7"/>
<feature type="transmembrane region" description="Helical" evidence="7">
    <location>
        <begin position="432"/>
        <end position="450"/>
    </location>
</feature>
<keyword evidence="9" id="KW-1185">Reference proteome</keyword>
<keyword evidence="4 7" id="KW-0812">Transmembrane</keyword>
<feature type="transmembrane region" description="Helical" evidence="7">
    <location>
        <begin position="35"/>
        <end position="53"/>
    </location>
</feature>
<organism evidence="8 9">
    <name type="scientific">Aquirhabdus parva</name>
    <dbReference type="NCBI Taxonomy" id="2283318"/>
    <lineage>
        <taxon>Bacteria</taxon>
        <taxon>Pseudomonadati</taxon>
        <taxon>Pseudomonadota</taxon>
        <taxon>Gammaproteobacteria</taxon>
        <taxon>Moraxellales</taxon>
        <taxon>Moraxellaceae</taxon>
        <taxon>Aquirhabdus</taxon>
    </lineage>
</organism>
<dbReference type="PANTHER" id="PTHR30509">
    <property type="entry name" value="P-HYDROXYBENZOIC ACID EFFLUX PUMP SUBUNIT-RELATED"/>
    <property type="match status" value="1"/>
</dbReference>
<keyword evidence="5 7" id="KW-1133">Transmembrane helix</keyword>
<dbReference type="OrthoDB" id="9807111at2"/>
<dbReference type="Proteomes" id="UP000253940">
    <property type="component" value="Chromosome"/>
</dbReference>
<evidence type="ECO:0000313" key="8">
    <source>
        <dbReference type="EMBL" id="AXI02466.1"/>
    </source>
</evidence>
<comment type="subcellular location">
    <subcellularLocation>
        <location evidence="1">Cell membrane</location>
        <topology evidence="1">Multi-pass membrane protein</topology>
    </subcellularLocation>
</comment>
<feature type="transmembrane region" description="Helical" evidence="7">
    <location>
        <begin position="377"/>
        <end position="399"/>
    </location>
</feature>
<dbReference type="InterPro" id="IPR006726">
    <property type="entry name" value="PHBA_efflux_AaeB/fusaric-R"/>
</dbReference>
<keyword evidence="6 7" id="KW-0472">Membrane</keyword>
<dbReference type="EMBL" id="CP031222">
    <property type="protein sequence ID" value="AXI02466.1"/>
    <property type="molecule type" value="Genomic_DNA"/>
</dbReference>
<dbReference type="GO" id="GO:0022857">
    <property type="term" value="F:transmembrane transporter activity"/>
    <property type="evidence" value="ECO:0007669"/>
    <property type="project" value="InterPro"/>
</dbReference>
<dbReference type="GO" id="GO:0005886">
    <property type="term" value="C:plasma membrane"/>
    <property type="evidence" value="ECO:0007669"/>
    <property type="project" value="UniProtKB-SubCell"/>
</dbReference>
<feature type="transmembrane region" description="Helical" evidence="7">
    <location>
        <begin position="405"/>
        <end position="425"/>
    </location>
</feature>
<keyword evidence="3" id="KW-1003">Cell membrane</keyword>
<feature type="transmembrane region" description="Helical" evidence="7">
    <location>
        <begin position="512"/>
        <end position="531"/>
    </location>
</feature>
<dbReference type="PANTHER" id="PTHR30509:SF9">
    <property type="entry name" value="MULTIDRUG RESISTANCE PROTEIN MDTO"/>
    <property type="match status" value="1"/>
</dbReference>
<evidence type="ECO:0000256" key="2">
    <source>
        <dbReference type="ARBA" id="ARBA00022448"/>
    </source>
</evidence>
<dbReference type="Pfam" id="PF04632">
    <property type="entry name" value="FUSC"/>
    <property type="match status" value="1"/>
</dbReference>
<feature type="transmembrane region" description="Helical" evidence="7">
    <location>
        <begin position="481"/>
        <end position="500"/>
    </location>
</feature>
<protein>
    <submittedName>
        <fullName evidence="8">FUSC family protein</fullName>
    </submittedName>
</protein>
<dbReference type="KEGG" id="mbah:HYN46_06275"/>
<evidence type="ECO:0000256" key="1">
    <source>
        <dbReference type="ARBA" id="ARBA00004651"/>
    </source>
</evidence>
<proteinExistence type="predicted"/>
<evidence type="ECO:0000256" key="7">
    <source>
        <dbReference type="SAM" id="Phobius"/>
    </source>
</evidence>
<evidence type="ECO:0000256" key="5">
    <source>
        <dbReference type="ARBA" id="ARBA00022989"/>
    </source>
</evidence>
<feature type="transmembrane region" description="Helical" evidence="7">
    <location>
        <begin position="456"/>
        <end position="474"/>
    </location>
</feature>
<evidence type="ECO:0000256" key="6">
    <source>
        <dbReference type="ARBA" id="ARBA00023136"/>
    </source>
</evidence>
<keyword evidence="2" id="KW-0813">Transport</keyword>
<dbReference type="RefSeq" id="WP_114898576.1">
    <property type="nucleotide sequence ID" value="NZ_CP031222.1"/>
</dbReference>
<evidence type="ECO:0000256" key="3">
    <source>
        <dbReference type="ARBA" id="ARBA00022475"/>
    </source>
</evidence>
<gene>
    <name evidence="8" type="ORF">HYN46_06275</name>
</gene>
<accession>A0A345P5A7</accession>
<sequence length="705" mass="77312">MSVLNTRSFIFGINCYLAVVMALFIAYSLNLSNPMWAVITVFITSQPFAGAILSKAYYRVLGTLIGAAAALIIVPSFVDTPILLMVVMACWVGFCLYLSLLDRTPKGYVIMLAGYTAALVGLPQIIDPTGLFDNALARAEEITIGVVCTTLTHSLIFPRTAEGAVLGKLNATLADVKKWMIAALSAEPESAARTARRRIAIDLTELTIIGTNFRFEITASRPYINAILALEERLITVLPLLNAIEDRLQALRQSGEIPPRTEHLVNEVKTWITGLDIKNIAANKNLIERGGQSTEQLKIAALIEECHAIAVMHVVSPTWRDILELNLVTRIKDLVEAWADCLALYAAILQPYEKPNRIIKEIISIDRKRPLHVDRGLAMFSAATAGIAVLTCAGFAMVFQWTQGIAAVGLAAVMCCIFATFDNPVMMQRKMFMATITTFPVAALYVFGIFPAIDSFPLMALSLFPLMVPIGMFISNPPTFLGGLSFAILVVSGIGFSPTLHLDFPNFVMGNLIGMAGVLVAIVVTLFIRVIRVDVSIHRILKAGWEELAEHATGKIPKEYVTWASLMLDRLGLLIPRLAIAQNSESLKIDNALKDLPIGFNILELRIAAKGMPQSIQNKVNVLLKQLEGYFLGMAKKGYEPPKAELVAEIDAIITEILNWRSLPYTKPNTFDTKDLRLNGLIASTGLRRNLFPHAAAYQPVEYLA</sequence>